<feature type="compositionally biased region" description="Polar residues" evidence="9">
    <location>
        <begin position="91"/>
        <end position="107"/>
    </location>
</feature>
<dbReference type="GO" id="GO:0006302">
    <property type="term" value="P:double-strand break repair"/>
    <property type="evidence" value="ECO:0007669"/>
    <property type="project" value="TreeGrafter"/>
</dbReference>
<dbReference type="GO" id="GO:0031536">
    <property type="term" value="P:positive regulation of exit from mitosis"/>
    <property type="evidence" value="ECO:0007669"/>
    <property type="project" value="TreeGrafter"/>
</dbReference>
<feature type="domain" description="Sororin-like middle region" evidence="10">
    <location>
        <begin position="76"/>
        <end position="225"/>
    </location>
</feature>
<reference evidence="12 13" key="1">
    <citation type="submission" date="2024-05" db="EMBL/GenBank/DDBJ databases">
        <title>A high-quality chromosomal-level genome assembly of Topmouth culter (Culter alburnus).</title>
        <authorList>
            <person name="Zhao H."/>
        </authorList>
    </citation>
    <scope>NUCLEOTIDE SEQUENCE [LARGE SCALE GENOMIC DNA]</scope>
    <source>
        <strain evidence="12">CATC2023</strain>
        <tissue evidence="12">Muscle</tissue>
    </source>
</reference>
<evidence type="ECO:0000256" key="5">
    <source>
        <dbReference type="ARBA" id="ARBA00022776"/>
    </source>
</evidence>
<evidence type="ECO:0008006" key="14">
    <source>
        <dbReference type="Google" id="ProtNLM"/>
    </source>
</evidence>
<keyword evidence="5" id="KW-0498">Mitosis</keyword>
<feature type="compositionally biased region" description="Low complexity" evidence="9">
    <location>
        <begin position="149"/>
        <end position="160"/>
    </location>
</feature>
<keyword evidence="6" id="KW-0539">Nucleus</keyword>
<gene>
    <name evidence="12" type="ORF">ABG768_022155</name>
</gene>
<evidence type="ECO:0000256" key="4">
    <source>
        <dbReference type="ARBA" id="ARBA00022618"/>
    </source>
</evidence>
<dbReference type="Proteomes" id="UP001479290">
    <property type="component" value="Unassembled WGS sequence"/>
</dbReference>
<dbReference type="GO" id="GO:0005634">
    <property type="term" value="C:nucleus"/>
    <property type="evidence" value="ECO:0007669"/>
    <property type="project" value="UniProtKB-SubCell"/>
</dbReference>
<dbReference type="GO" id="GO:0007064">
    <property type="term" value="P:mitotic sister chromatid cohesion"/>
    <property type="evidence" value="ECO:0007669"/>
    <property type="project" value="TreeGrafter"/>
</dbReference>
<dbReference type="GO" id="GO:0051301">
    <property type="term" value="P:cell division"/>
    <property type="evidence" value="ECO:0007669"/>
    <property type="project" value="UniProtKB-KW"/>
</dbReference>
<evidence type="ECO:0000259" key="10">
    <source>
        <dbReference type="Pfam" id="PF09666"/>
    </source>
</evidence>
<comment type="subcellular location">
    <subcellularLocation>
        <location evidence="2">Chromosome</location>
    </subcellularLocation>
    <subcellularLocation>
        <location evidence="1">Nucleus</location>
    </subcellularLocation>
</comment>
<dbReference type="InterPro" id="IPR018605">
    <property type="entry name" value="Sororin"/>
</dbReference>
<accession>A0AAW2AK52</accession>
<evidence type="ECO:0000259" key="11">
    <source>
        <dbReference type="Pfam" id="PF25220"/>
    </source>
</evidence>
<evidence type="ECO:0000256" key="7">
    <source>
        <dbReference type="ARBA" id="ARBA00023306"/>
    </source>
</evidence>
<organism evidence="12 13">
    <name type="scientific">Culter alburnus</name>
    <name type="common">Topmouth culter</name>
    <dbReference type="NCBI Taxonomy" id="194366"/>
    <lineage>
        <taxon>Eukaryota</taxon>
        <taxon>Metazoa</taxon>
        <taxon>Chordata</taxon>
        <taxon>Craniata</taxon>
        <taxon>Vertebrata</taxon>
        <taxon>Euteleostomi</taxon>
        <taxon>Actinopterygii</taxon>
        <taxon>Neopterygii</taxon>
        <taxon>Teleostei</taxon>
        <taxon>Ostariophysi</taxon>
        <taxon>Cypriniformes</taxon>
        <taxon>Xenocyprididae</taxon>
        <taxon>Xenocypridinae</taxon>
        <taxon>Culter</taxon>
    </lineage>
</organism>
<evidence type="ECO:0000256" key="6">
    <source>
        <dbReference type="ARBA" id="ARBA00023242"/>
    </source>
</evidence>
<dbReference type="AlphaFoldDB" id="A0AAW2AK52"/>
<dbReference type="PANTHER" id="PTHR31092:SF2">
    <property type="entry name" value="SORORIN"/>
    <property type="match status" value="1"/>
</dbReference>
<comment type="caution">
    <text evidence="12">The sequence shown here is derived from an EMBL/GenBank/DDBJ whole genome shotgun (WGS) entry which is preliminary data.</text>
</comment>
<dbReference type="Pfam" id="PF09666">
    <property type="entry name" value="Sororin_middle"/>
    <property type="match status" value="1"/>
</dbReference>
<dbReference type="GO" id="GO:0007080">
    <property type="term" value="P:mitotic metaphase chromosome alignment"/>
    <property type="evidence" value="ECO:0007669"/>
    <property type="project" value="TreeGrafter"/>
</dbReference>
<evidence type="ECO:0000256" key="2">
    <source>
        <dbReference type="ARBA" id="ARBA00004286"/>
    </source>
</evidence>
<feature type="compositionally biased region" description="Polar residues" evidence="9">
    <location>
        <begin position="1"/>
        <end position="10"/>
    </location>
</feature>
<evidence type="ECO:0000313" key="13">
    <source>
        <dbReference type="Proteomes" id="UP001479290"/>
    </source>
</evidence>
<dbReference type="GO" id="GO:0005694">
    <property type="term" value="C:chromosome"/>
    <property type="evidence" value="ECO:0007669"/>
    <property type="project" value="UniProtKB-SubCell"/>
</dbReference>
<evidence type="ECO:0000313" key="12">
    <source>
        <dbReference type="EMBL" id="KAK9974046.1"/>
    </source>
</evidence>
<feature type="domain" description="Sororin C-terminal region" evidence="11">
    <location>
        <begin position="240"/>
        <end position="263"/>
    </location>
</feature>
<evidence type="ECO:0000256" key="9">
    <source>
        <dbReference type="SAM" id="MobiDB-lite"/>
    </source>
</evidence>
<dbReference type="EMBL" id="JAWDJR010000005">
    <property type="protein sequence ID" value="KAK9974046.1"/>
    <property type="molecule type" value="Genomic_DNA"/>
</dbReference>
<feature type="region of interest" description="Disordered" evidence="9">
    <location>
        <begin position="58"/>
        <end position="170"/>
    </location>
</feature>
<evidence type="ECO:0000256" key="8">
    <source>
        <dbReference type="ARBA" id="ARBA00093465"/>
    </source>
</evidence>
<feature type="region of interest" description="Disordered" evidence="9">
    <location>
        <begin position="1"/>
        <end position="46"/>
    </location>
</feature>
<dbReference type="InterPro" id="IPR057337">
    <property type="entry name" value="Sororin_C"/>
</dbReference>
<dbReference type="InterPro" id="IPR057261">
    <property type="entry name" value="Sororin-like_M"/>
</dbReference>
<protein>
    <recommendedName>
        <fullName evidence="14">Cell division cycle associated 5</fullName>
    </recommendedName>
</protein>
<evidence type="ECO:0000256" key="3">
    <source>
        <dbReference type="ARBA" id="ARBA00022454"/>
    </source>
</evidence>
<sequence>MSNKTNVTRLSSRKSSDQIRKSNGNSPPRRRSCRLSANDENLASKVVAPPVAVKRSITVRKIAPRKTQAPSDSNKENAEHSSEVPTKLSKVLTSSPAVATAPKTTVLSPILPPSSPSSQPKELEQDPIWSQKVRRSYSRLSIGDRSFESPKSQPAPSSSPNNRETLFGFERLETPEVMRKTERSRIAPLGSVSFSMGSFNISAADDSASNPPEVDPNIPGVCLGKKSTRRKRVPQIKMSELDVLAAKMNAEFEEAESFELFVE</sequence>
<feature type="compositionally biased region" description="Basic and acidic residues" evidence="9">
    <location>
        <begin position="73"/>
        <end position="82"/>
    </location>
</feature>
<keyword evidence="7" id="KW-0131">Cell cycle</keyword>
<name>A0AAW2AK52_CULAL</name>
<keyword evidence="13" id="KW-1185">Reference proteome</keyword>
<dbReference type="Pfam" id="PF25220">
    <property type="entry name" value="Sororin_C"/>
    <property type="match status" value="1"/>
</dbReference>
<proteinExistence type="inferred from homology"/>
<dbReference type="PANTHER" id="PTHR31092">
    <property type="entry name" value="SORORIN"/>
    <property type="match status" value="1"/>
</dbReference>
<feature type="region of interest" description="Disordered" evidence="9">
    <location>
        <begin position="205"/>
        <end position="229"/>
    </location>
</feature>
<keyword evidence="4" id="KW-0132">Cell division</keyword>
<comment type="similarity">
    <text evidence="8">Belongs to the sororin family.</text>
</comment>
<evidence type="ECO:0000256" key="1">
    <source>
        <dbReference type="ARBA" id="ARBA00004123"/>
    </source>
</evidence>
<keyword evidence="3" id="KW-0158">Chromosome</keyword>